<organism evidence="1 2">
    <name type="scientific">Porphyromonas levii</name>
    <dbReference type="NCBI Taxonomy" id="28114"/>
    <lineage>
        <taxon>Bacteria</taxon>
        <taxon>Pseudomonadati</taxon>
        <taxon>Bacteroidota</taxon>
        <taxon>Bacteroidia</taxon>
        <taxon>Bacteroidales</taxon>
        <taxon>Porphyromonadaceae</taxon>
        <taxon>Porphyromonas</taxon>
    </lineage>
</organism>
<sequence length="191" mass="21638">MKQRFITLIILLMGSCVGALAQSVGVKTNIPYLGTATPNLGIEVKMADKWTVDVSGGYNPFVMNKETSMKWKHWMVAPEVRYYTCEAFNGHFFGVHGLAGFFNVANINLPIDKLKNLKDYRYQGWVYGGGVTYGYEFVLGKHWNLEASLSGGYLFFDYAKYNCEKCGKEIEKNTKHYFGPTKATISLIYLF</sequence>
<dbReference type="AlphaFoldDB" id="A0A4Y8WT73"/>
<proteinExistence type="predicted"/>
<keyword evidence="2" id="KW-1185">Reference proteome</keyword>
<dbReference type="Proteomes" id="UP000297225">
    <property type="component" value="Unassembled WGS sequence"/>
</dbReference>
<dbReference type="Pfam" id="PF12099">
    <property type="entry name" value="DUF3575"/>
    <property type="match status" value="1"/>
</dbReference>
<evidence type="ECO:0000313" key="1">
    <source>
        <dbReference type="EMBL" id="TFH97093.1"/>
    </source>
</evidence>
<dbReference type="InterPro" id="IPR021958">
    <property type="entry name" value="DUF3575"/>
</dbReference>
<comment type="caution">
    <text evidence="1">The sequence shown here is derived from an EMBL/GenBank/DDBJ whole genome shotgun (WGS) entry which is preliminary data.</text>
</comment>
<reference evidence="1 2" key="1">
    <citation type="submission" date="2019-03" db="EMBL/GenBank/DDBJ databases">
        <title>Porphyromonas levii Isolated from the Uterus of Dairy Cows.</title>
        <authorList>
            <person name="Francis A.M."/>
        </authorList>
    </citation>
    <scope>NUCLEOTIDE SEQUENCE [LARGE SCALE GENOMIC DNA]</scope>
    <source>
        <strain evidence="1 2">AF5678</strain>
    </source>
</reference>
<dbReference type="RefSeq" id="WP_134848861.1">
    <property type="nucleotide sequence ID" value="NZ_CP197400.1"/>
</dbReference>
<dbReference type="STRING" id="1122973.GCA_000379925_01008"/>
<dbReference type="InterPro" id="IPR036709">
    <property type="entry name" value="Autotransporte_beta_dom_sf"/>
</dbReference>
<dbReference type="EMBL" id="SPNC01000007">
    <property type="protein sequence ID" value="TFH97093.1"/>
    <property type="molecule type" value="Genomic_DNA"/>
</dbReference>
<protein>
    <submittedName>
        <fullName evidence="1">DUF3575 domain-containing protein</fullName>
    </submittedName>
</protein>
<accession>A0A4Y8WT73</accession>
<dbReference type="PROSITE" id="PS51257">
    <property type="entry name" value="PROKAR_LIPOPROTEIN"/>
    <property type="match status" value="1"/>
</dbReference>
<dbReference type="SUPFAM" id="SSF103515">
    <property type="entry name" value="Autotransporter"/>
    <property type="match status" value="1"/>
</dbReference>
<gene>
    <name evidence="1" type="ORF">E4P47_00935</name>
</gene>
<name>A0A4Y8WT73_9PORP</name>
<evidence type="ECO:0000313" key="2">
    <source>
        <dbReference type="Proteomes" id="UP000297225"/>
    </source>
</evidence>
<dbReference type="OrthoDB" id="1060107at2"/>